<sequence length="152" mass="16965">MGCDRAIASTISIVVIIAASIALIALTTNIAYKNLQETQQSYFSKNPAIILHEAIEYLAKEPGKAITVKISIPHHHTVTISGKTIRVTQPIPMHEILDVKNIISEVFTNRILYKDLLFKENITLTSGDYTLTLRCREESLYGNLSIIEVNLK</sequence>
<keyword evidence="1" id="KW-1133">Transmembrane helix</keyword>
<evidence type="ECO:0000313" key="3">
    <source>
        <dbReference type="Proteomes" id="UP000278475"/>
    </source>
</evidence>
<gene>
    <name evidence="2" type="ORF">DRJ31_06780</name>
</gene>
<evidence type="ECO:0000256" key="1">
    <source>
        <dbReference type="SAM" id="Phobius"/>
    </source>
</evidence>
<organism evidence="2 3">
    <name type="scientific">Thermoproteota archaeon</name>
    <dbReference type="NCBI Taxonomy" id="2056631"/>
    <lineage>
        <taxon>Archaea</taxon>
        <taxon>Thermoproteota</taxon>
    </lineage>
</organism>
<comment type="caution">
    <text evidence="2">The sequence shown here is derived from an EMBL/GenBank/DDBJ whole genome shotgun (WGS) entry which is preliminary data.</text>
</comment>
<reference evidence="2 3" key="1">
    <citation type="submission" date="2018-06" db="EMBL/GenBank/DDBJ databases">
        <title>Extensive metabolic versatility and redundancy in microbially diverse, dynamic hydrothermal sediments.</title>
        <authorList>
            <person name="Dombrowski N."/>
            <person name="Teske A."/>
            <person name="Baker B.J."/>
        </authorList>
    </citation>
    <scope>NUCLEOTIDE SEQUENCE [LARGE SCALE GENOMIC DNA]</scope>
    <source>
        <strain evidence="2">B66_G16</strain>
    </source>
</reference>
<keyword evidence="1" id="KW-0472">Membrane</keyword>
<evidence type="ECO:0000313" key="2">
    <source>
        <dbReference type="EMBL" id="RLE48648.1"/>
    </source>
</evidence>
<accession>A0A497EQ08</accession>
<keyword evidence="1" id="KW-0812">Transmembrane</keyword>
<dbReference type="AlphaFoldDB" id="A0A497EQ08"/>
<dbReference type="EMBL" id="QMQV01000064">
    <property type="protein sequence ID" value="RLE48648.1"/>
    <property type="molecule type" value="Genomic_DNA"/>
</dbReference>
<proteinExistence type="predicted"/>
<feature type="transmembrane region" description="Helical" evidence="1">
    <location>
        <begin position="6"/>
        <end position="26"/>
    </location>
</feature>
<name>A0A497EQ08_9CREN</name>
<dbReference type="Proteomes" id="UP000278475">
    <property type="component" value="Unassembled WGS sequence"/>
</dbReference>
<protein>
    <submittedName>
        <fullName evidence="2">Uncharacterized protein</fullName>
    </submittedName>
</protein>